<organism evidence="2 3">
    <name type="scientific">Mesonia sediminis</name>
    <dbReference type="NCBI Taxonomy" id="1703946"/>
    <lineage>
        <taxon>Bacteria</taxon>
        <taxon>Pseudomonadati</taxon>
        <taxon>Bacteroidota</taxon>
        <taxon>Flavobacteriia</taxon>
        <taxon>Flavobacteriales</taxon>
        <taxon>Flavobacteriaceae</taxon>
        <taxon>Mesonia</taxon>
    </lineage>
</organism>
<name>A0ABW5SAL2_9FLAO</name>
<keyword evidence="1" id="KW-1133">Transmembrane helix</keyword>
<reference evidence="3" key="1">
    <citation type="journal article" date="2019" name="Int. J. Syst. Evol. Microbiol.">
        <title>The Global Catalogue of Microorganisms (GCM) 10K type strain sequencing project: providing services to taxonomists for standard genome sequencing and annotation.</title>
        <authorList>
            <consortium name="The Broad Institute Genomics Platform"/>
            <consortium name="The Broad Institute Genome Sequencing Center for Infectious Disease"/>
            <person name="Wu L."/>
            <person name="Ma J."/>
        </authorList>
    </citation>
    <scope>NUCLEOTIDE SEQUENCE [LARGE SCALE GENOMIC DNA]</scope>
    <source>
        <strain evidence="3">KCTC 42255</strain>
    </source>
</reference>
<comment type="caution">
    <text evidence="2">The sequence shown here is derived from an EMBL/GenBank/DDBJ whole genome shotgun (WGS) entry which is preliminary data.</text>
</comment>
<gene>
    <name evidence="2" type="ORF">ACFSQ0_02500</name>
</gene>
<feature type="transmembrane region" description="Helical" evidence="1">
    <location>
        <begin position="6"/>
        <end position="25"/>
    </location>
</feature>
<protein>
    <recommendedName>
        <fullName evidence="4">Lipocalin-like domain-containing protein</fullName>
    </recommendedName>
</protein>
<dbReference type="EMBL" id="JBHULZ010000009">
    <property type="protein sequence ID" value="MFD2696850.1"/>
    <property type="molecule type" value="Genomic_DNA"/>
</dbReference>
<dbReference type="RefSeq" id="WP_379043653.1">
    <property type="nucleotide sequence ID" value="NZ_JBHULZ010000009.1"/>
</dbReference>
<proteinExistence type="predicted"/>
<evidence type="ECO:0000313" key="3">
    <source>
        <dbReference type="Proteomes" id="UP001597357"/>
    </source>
</evidence>
<keyword evidence="1" id="KW-0472">Membrane</keyword>
<keyword evidence="1" id="KW-0812">Transmembrane</keyword>
<sequence>MNKNNSIRHFSFCILLFFYGAILYAQKLNSKDLIGQWYVEGTLMGDLDDHWLLPHNQSNSICGQDFNEFLEEGKGKEVRFDLKCKPKKKAFSWQLNQNQLTLTRGAKTKEFEIERFKNKQLILSHRIRPKSAHKQYFVYSIKESP</sequence>
<accession>A0ABW5SAL2</accession>
<dbReference type="Proteomes" id="UP001597357">
    <property type="component" value="Unassembled WGS sequence"/>
</dbReference>
<evidence type="ECO:0000256" key="1">
    <source>
        <dbReference type="SAM" id="Phobius"/>
    </source>
</evidence>
<evidence type="ECO:0000313" key="2">
    <source>
        <dbReference type="EMBL" id="MFD2696850.1"/>
    </source>
</evidence>
<keyword evidence="3" id="KW-1185">Reference proteome</keyword>
<evidence type="ECO:0008006" key="4">
    <source>
        <dbReference type="Google" id="ProtNLM"/>
    </source>
</evidence>